<dbReference type="EMBL" id="FRBK01000033">
    <property type="protein sequence ID" value="SHN30724.1"/>
    <property type="molecule type" value="Genomic_DNA"/>
</dbReference>
<evidence type="ECO:0000313" key="3">
    <source>
        <dbReference type="Proteomes" id="UP000184388"/>
    </source>
</evidence>
<dbReference type="Proteomes" id="UP000184388">
    <property type="component" value="Unassembled WGS sequence"/>
</dbReference>
<feature type="domain" description="DUF5753" evidence="1">
    <location>
        <begin position="30"/>
        <end position="215"/>
    </location>
</feature>
<dbReference type="Pfam" id="PF19054">
    <property type="entry name" value="DUF5753"/>
    <property type="match status" value="1"/>
</dbReference>
<evidence type="ECO:0000313" key="2">
    <source>
        <dbReference type="EMBL" id="SHN30724.1"/>
    </source>
</evidence>
<proteinExistence type="predicted"/>
<reference evidence="3" key="1">
    <citation type="submission" date="2016-11" db="EMBL/GenBank/DDBJ databases">
        <authorList>
            <person name="Jaros S."/>
            <person name="Januszkiewicz K."/>
            <person name="Wedrychowicz H."/>
        </authorList>
    </citation>
    <scope>NUCLEOTIDE SEQUENCE [LARGE SCALE GENOMIC DNA]</scope>
    <source>
        <strain evidence="3">CGMCC 4.3555</strain>
    </source>
</reference>
<dbReference type="InterPro" id="IPR043917">
    <property type="entry name" value="DUF5753"/>
</dbReference>
<organism evidence="2 3">
    <name type="scientific">Streptomyces yunnanensis</name>
    <dbReference type="NCBI Taxonomy" id="156453"/>
    <lineage>
        <taxon>Bacteria</taxon>
        <taxon>Bacillati</taxon>
        <taxon>Actinomycetota</taxon>
        <taxon>Actinomycetes</taxon>
        <taxon>Kitasatosporales</taxon>
        <taxon>Streptomycetaceae</taxon>
        <taxon>Streptomyces</taxon>
    </lineage>
</organism>
<dbReference type="AlphaFoldDB" id="A0A9X8R058"/>
<protein>
    <recommendedName>
        <fullName evidence="1">DUF5753 domain-containing protein</fullName>
    </recommendedName>
</protein>
<sequence length="224" mass="24693">MTEALMALAKETKARGWWHAFGDVIPEGFDLYVGLEEAAEQLDVYEVGLVPGLLQTDGYARVVIEVGHAGEDPAEIERRIQFRVKRGVVLTRVINPPKVTVVLNEAILRCPIGGNDIFAGQLRHLAKVSELPNVTIRVLPFDAGLHQGLMSGQFTILRFPLTGNGKPTEPPTVYADGYTGDLYLDKPNEVERYDMAFKDISGKALSEEASRRLILETAGKYEQG</sequence>
<gene>
    <name evidence="2" type="ORF">SAMN05216268_1335</name>
</gene>
<name>A0A9X8R058_9ACTN</name>
<evidence type="ECO:0000259" key="1">
    <source>
        <dbReference type="Pfam" id="PF19054"/>
    </source>
</evidence>
<accession>A0A9X8R058</accession>
<comment type="caution">
    <text evidence="2">The sequence shown here is derived from an EMBL/GenBank/DDBJ whole genome shotgun (WGS) entry which is preliminary data.</text>
</comment>